<dbReference type="EMBL" id="NQIK02000001">
    <property type="protein sequence ID" value="KAF7576289.1"/>
    <property type="molecule type" value="Genomic_DNA"/>
</dbReference>
<sequence>MTSSLVSVLCATPATCCRGRNWGGGSAGDHGFDEKVGPNIMFGATESKWISWFDVA</sequence>
<accession>A0A834S5X8</accession>
<comment type="caution">
    <text evidence="1">The sequence shown here is derived from an EMBL/GenBank/DDBJ whole genome shotgun (WGS) entry which is preliminary data.</text>
</comment>
<organism evidence="1 2">
    <name type="scientific">Pyrenophora tritici-repentis</name>
    <dbReference type="NCBI Taxonomy" id="45151"/>
    <lineage>
        <taxon>Eukaryota</taxon>
        <taxon>Fungi</taxon>
        <taxon>Dikarya</taxon>
        <taxon>Ascomycota</taxon>
        <taxon>Pezizomycotina</taxon>
        <taxon>Dothideomycetes</taxon>
        <taxon>Pleosporomycetidae</taxon>
        <taxon>Pleosporales</taxon>
        <taxon>Pleosporineae</taxon>
        <taxon>Pleosporaceae</taxon>
        <taxon>Pyrenophora</taxon>
    </lineage>
</organism>
<gene>
    <name evidence="1" type="ORF">PtrM4_005290</name>
</gene>
<evidence type="ECO:0000313" key="2">
    <source>
        <dbReference type="Proteomes" id="UP000245464"/>
    </source>
</evidence>
<dbReference type="KEGG" id="ptrr:90953886"/>
<dbReference type="Proteomes" id="UP000245464">
    <property type="component" value="Chromosome 1"/>
</dbReference>
<protein>
    <submittedName>
        <fullName evidence="1">Uncharacterized protein</fullName>
    </submittedName>
</protein>
<evidence type="ECO:0000313" key="1">
    <source>
        <dbReference type="EMBL" id="KAF7576289.1"/>
    </source>
</evidence>
<dbReference type="RefSeq" id="XP_065964961.1">
    <property type="nucleotide sequence ID" value="XM_066102759.1"/>
</dbReference>
<name>A0A834S5X8_9PLEO</name>
<dbReference type="GeneID" id="90953886"/>
<proteinExistence type="predicted"/>
<dbReference type="AlphaFoldDB" id="A0A834S5X8"/>
<reference evidence="1" key="1">
    <citation type="journal article" date="2018" name="BMC Genomics">
        <title>Comparative genomics of the wheat fungal pathogen Pyrenophora tritici-repentis reveals chromosomal variations and genome plasticity.</title>
        <authorList>
            <person name="Moolhuijzen P."/>
            <person name="See P.T."/>
            <person name="Hane J.K."/>
            <person name="Shi G."/>
            <person name="Liu Z."/>
            <person name="Oliver R.P."/>
            <person name="Moffat C.S."/>
        </authorList>
    </citation>
    <scope>NUCLEOTIDE SEQUENCE [LARGE SCALE GENOMIC DNA]</scope>
    <source>
        <strain evidence="1">M4</strain>
    </source>
</reference>